<proteinExistence type="predicted"/>
<organism evidence="3">
    <name type="scientific">Tanacetum cinerariifolium</name>
    <name type="common">Dalmatian daisy</name>
    <name type="synonym">Chrysanthemum cinerariifolium</name>
    <dbReference type="NCBI Taxonomy" id="118510"/>
    <lineage>
        <taxon>Eukaryota</taxon>
        <taxon>Viridiplantae</taxon>
        <taxon>Streptophyta</taxon>
        <taxon>Embryophyta</taxon>
        <taxon>Tracheophyta</taxon>
        <taxon>Spermatophyta</taxon>
        <taxon>Magnoliopsida</taxon>
        <taxon>eudicotyledons</taxon>
        <taxon>Gunneridae</taxon>
        <taxon>Pentapetalae</taxon>
        <taxon>asterids</taxon>
        <taxon>campanulids</taxon>
        <taxon>Asterales</taxon>
        <taxon>Asteraceae</taxon>
        <taxon>Asteroideae</taxon>
        <taxon>Anthemideae</taxon>
        <taxon>Anthemidinae</taxon>
        <taxon>Tanacetum</taxon>
    </lineage>
</organism>
<feature type="compositionally biased region" description="Acidic residues" evidence="2">
    <location>
        <begin position="15"/>
        <end position="52"/>
    </location>
</feature>
<protein>
    <submittedName>
        <fullName evidence="3">Uncharacterized protein</fullName>
    </submittedName>
</protein>
<dbReference type="EMBL" id="BKCJ010367054">
    <property type="protein sequence ID" value="GFA08814.1"/>
    <property type="molecule type" value="Genomic_DNA"/>
</dbReference>
<feature type="non-terminal residue" evidence="3">
    <location>
        <position position="1"/>
    </location>
</feature>
<name>A0A699J3W0_TANCI</name>
<sequence>PNQPDVVLVIPEPVLVDEDEDPEEEEFEEEEEPQEEEDNMEVEDTVEPEDETVPASVYEVKAKDGYYGKVIFNLGNEVRFRVEEGTAAMENLVKKLGNAKERAECKKLKKELVQAHKFYRKMIRKGYVFEERPNEAIDVLVEDEESPSSEPRGSFRDS</sequence>
<reference evidence="3" key="1">
    <citation type="journal article" date="2019" name="Sci. Rep.">
        <title>Draft genome of Tanacetum cinerariifolium, the natural source of mosquito coil.</title>
        <authorList>
            <person name="Yamashiro T."/>
            <person name="Shiraishi A."/>
            <person name="Satake H."/>
            <person name="Nakayama K."/>
        </authorList>
    </citation>
    <scope>NUCLEOTIDE SEQUENCE</scope>
</reference>
<keyword evidence="1" id="KW-0175">Coiled coil</keyword>
<dbReference type="AlphaFoldDB" id="A0A699J3W0"/>
<evidence type="ECO:0000256" key="1">
    <source>
        <dbReference type="SAM" id="Coils"/>
    </source>
</evidence>
<evidence type="ECO:0000256" key="2">
    <source>
        <dbReference type="SAM" id="MobiDB-lite"/>
    </source>
</evidence>
<gene>
    <name evidence="3" type="ORF">Tci_580786</name>
</gene>
<comment type="caution">
    <text evidence="3">The sequence shown here is derived from an EMBL/GenBank/DDBJ whole genome shotgun (WGS) entry which is preliminary data.</text>
</comment>
<feature type="region of interest" description="Disordered" evidence="2">
    <location>
        <begin position="1"/>
        <end position="55"/>
    </location>
</feature>
<feature type="coiled-coil region" evidence="1">
    <location>
        <begin position="82"/>
        <end position="109"/>
    </location>
</feature>
<evidence type="ECO:0000313" key="3">
    <source>
        <dbReference type="EMBL" id="GFA08814.1"/>
    </source>
</evidence>
<accession>A0A699J3W0</accession>